<feature type="domain" description="N-acetyltransferase" evidence="1">
    <location>
        <begin position="1"/>
        <end position="144"/>
    </location>
</feature>
<protein>
    <submittedName>
        <fullName evidence="2">Predicted N-acyltransferase, GNAT family</fullName>
    </submittedName>
</protein>
<gene>
    <name evidence="2" type="ORF">SAMN06296273_0910</name>
</gene>
<dbReference type="Proteomes" id="UP000242498">
    <property type="component" value="Chromosome I"/>
</dbReference>
<dbReference type="EMBL" id="LT907782">
    <property type="protein sequence ID" value="SNX59462.1"/>
    <property type="molecule type" value="Genomic_DNA"/>
</dbReference>
<dbReference type="InterPro" id="IPR016181">
    <property type="entry name" value="Acyl_CoA_acyltransferase"/>
</dbReference>
<dbReference type="PANTHER" id="PTHR13355:SF11">
    <property type="entry name" value="GLUCOSAMINE 6-PHOSPHATE N-ACETYLTRANSFERASE"/>
    <property type="match status" value="1"/>
</dbReference>
<dbReference type="RefSeq" id="WP_096292230.1">
    <property type="nucleotide sequence ID" value="NZ_LT907782.1"/>
</dbReference>
<evidence type="ECO:0000259" key="1">
    <source>
        <dbReference type="PROSITE" id="PS51186"/>
    </source>
</evidence>
<dbReference type="InterPro" id="IPR039143">
    <property type="entry name" value="GNPNAT1-like"/>
</dbReference>
<dbReference type="PANTHER" id="PTHR13355">
    <property type="entry name" value="GLUCOSAMINE 6-PHOSPHATE N-ACETYLTRANSFERASE"/>
    <property type="match status" value="1"/>
</dbReference>
<dbReference type="SUPFAM" id="SSF55729">
    <property type="entry name" value="Acyl-CoA N-acyltransferases (Nat)"/>
    <property type="match status" value="1"/>
</dbReference>
<reference evidence="2 3" key="1">
    <citation type="submission" date="2017-08" db="EMBL/GenBank/DDBJ databases">
        <authorList>
            <person name="de Groot N.N."/>
        </authorList>
    </citation>
    <scope>NUCLEOTIDE SEQUENCE [LARGE SCALE GENOMIC DNA]</scope>
    <source>
        <strain evidence="2 3">Nm15</strain>
    </source>
</reference>
<dbReference type="PROSITE" id="PS51186">
    <property type="entry name" value="GNAT"/>
    <property type="match status" value="1"/>
</dbReference>
<accession>A0A285BW51</accession>
<evidence type="ECO:0000313" key="3">
    <source>
        <dbReference type="Proteomes" id="UP000242498"/>
    </source>
</evidence>
<dbReference type="InterPro" id="IPR000182">
    <property type="entry name" value="GNAT_dom"/>
</dbReference>
<organism evidence="2 3">
    <name type="scientific">Nitrosomonas ureae</name>
    <dbReference type="NCBI Taxonomy" id="44577"/>
    <lineage>
        <taxon>Bacteria</taxon>
        <taxon>Pseudomonadati</taxon>
        <taxon>Pseudomonadota</taxon>
        <taxon>Betaproteobacteria</taxon>
        <taxon>Nitrosomonadales</taxon>
        <taxon>Nitrosomonadaceae</taxon>
        <taxon>Nitrosomonas</taxon>
    </lineage>
</organism>
<keyword evidence="2" id="KW-0012">Acyltransferase</keyword>
<evidence type="ECO:0000313" key="2">
    <source>
        <dbReference type="EMBL" id="SNX59462.1"/>
    </source>
</evidence>
<proteinExistence type="predicted"/>
<dbReference type="Gene3D" id="3.40.630.30">
    <property type="match status" value="1"/>
</dbReference>
<dbReference type="GO" id="GO:0004343">
    <property type="term" value="F:glucosamine 6-phosphate N-acetyltransferase activity"/>
    <property type="evidence" value="ECO:0007669"/>
    <property type="project" value="TreeGrafter"/>
</dbReference>
<dbReference type="Pfam" id="PF13673">
    <property type="entry name" value="Acetyltransf_10"/>
    <property type="match status" value="1"/>
</dbReference>
<dbReference type="CDD" id="cd04301">
    <property type="entry name" value="NAT_SF"/>
    <property type="match status" value="1"/>
</dbReference>
<dbReference type="OrthoDB" id="9796171at2"/>
<name>A0A285BW51_9PROT</name>
<sequence length="144" mass="16792">MRCDHLVRVVDWETETLTLRNIRTTVFILEQQVPVDLEWDEFDIISTHFLVFNNHGEAVGTGRLLPDGHIGRMAVLKEWRGKGYGSAMLKKILEELRRRQMQKAMLNAQINAVKFYEKFGFQQVSAEKFIEAGIPHVKMMIFLE</sequence>
<dbReference type="AlphaFoldDB" id="A0A285BW51"/>
<keyword evidence="2" id="KW-0808">Transferase</keyword>